<organism evidence="6 7">
    <name type="scientific">Cellvibrio japonicus (strain Ueda107)</name>
    <name type="common">Pseudomonas fluorescens subsp. cellulosa</name>
    <dbReference type="NCBI Taxonomy" id="498211"/>
    <lineage>
        <taxon>Bacteria</taxon>
        <taxon>Pseudomonadati</taxon>
        <taxon>Pseudomonadota</taxon>
        <taxon>Gammaproteobacteria</taxon>
        <taxon>Cellvibrionales</taxon>
        <taxon>Cellvibrionaceae</taxon>
        <taxon>Cellvibrio</taxon>
    </lineage>
</organism>
<keyword evidence="5" id="KW-0732">Signal</keyword>
<feature type="repeat" description="TPR" evidence="3">
    <location>
        <begin position="103"/>
        <end position="136"/>
    </location>
</feature>
<dbReference type="Gene3D" id="1.25.40.10">
    <property type="entry name" value="Tetratricopeptide repeat domain"/>
    <property type="match status" value="1"/>
</dbReference>
<evidence type="ECO:0000313" key="7">
    <source>
        <dbReference type="Proteomes" id="UP000001036"/>
    </source>
</evidence>
<evidence type="ECO:0000256" key="5">
    <source>
        <dbReference type="SAM" id="SignalP"/>
    </source>
</evidence>
<reference evidence="6 7" key="1">
    <citation type="journal article" date="2008" name="J. Bacteriol.">
        <title>Insights into plant cell wall degradation from the genome sequence of the soil bacterium Cellvibrio japonicus.</title>
        <authorList>
            <person name="Deboy R.T."/>
            <person name="Mongodin E.F."/>
            <person name="Fouts D.E."/>
            <person name="Tailford L.E."/>
            <person name="Khouri H."/>
            <person name="Emerson J.B."/>
            <person name="Mohamoud Y."/>
            <person name="Watkins K."/>
            <person name="Henrissat B."/>
            <person name="Gilbert H.J."/>
            <person name="Nelson K.E."/>
        </authorList>
    </citation>
    <scope>NUCLEOTIDE SEQUENCE [LARGE SCALE GENOMIC DNA]</scope>
    <source>
        <strain evidence="6 7">Ueda107</strain>
    </source>
</reference>
<keyword evidence="2 3" id="KW-0802">TPR repeat</keyword>
<dbReference type="PANTHER" id="PTHR44858:SF1">
    <property type="entry name" value="UDP-N-ACETYLGLUCOSAMINE--PEPTIDE N-ACETYLGLUCOSAMINYLTRANSFERASE SPINDLY-RELATED"/>
    <property type="match status" value="1"/>
</dbReference>
<dbReference type="HOGENOM" id="CLU_092366_1_0_6"/>
<dbReference type="EMBL" id="CP000934">
    <property type="protein sequence ID" value="ACE84300.1"/>
    <property type="molecule type" value="Genomic_DNA"/>
</dbReference>
<dbReference type="OrthoDB" id="255821at2"/>
<dbReference type="SMART" id="SM00028">
    <property type="entry name" value="TPR"/>
    <property type="match status" value="4"/>
</dbReference>
<feature type="region of interest" description="Disordered" evidence="4">
    <location>
        <begin position="224"/>
        <end position="244"/>
    </location>
</feature>
<feature type="repeat" description="TPR" evidence="3">
    <location>
        <begin position="137"/>
        <end position="170"/>
    </location>
</feature>
<dbReference type="eggNOG" id="COG0457">
    <property type="taxonomic scope" value="Bacteria"/>
</dbReference>
<dbReference type="STRING" id="498211.CJA_3317"/>
<feature type="chain" id="PRO_5002793802" evidence="5">
    <location>
        <begin position="22"/>
        <end position="244"/>
    </location>
</feature>
<dbReference type="AlphaFoldDB" id="B3PEL5"/>
<sequence length="244" mass="26776">MKSIKALSALLLLALLLGACSSTPGNKPSRTKTAADEGPVAAAGASILPPGPVLPNPYMHNKPALGRQLVQRFEQATSAMRNKQWAQAETLLQQVIAENPKLSGAYLNLGFVYRAQNDTARAEQAFTRAIEVNHTNLDAYNALALLQREKGEFAAAESNYRKALSVWPWHPESHKNIAILYDLYMGKQQEALPHYEAYQQLVGDNDKQVNSWIADLQRRLGITPKPKAAPTVAEPVAEEPVDEN</sequence>
<dbReference type="InterPro" id="IPR050498">
    <property type="entry name" value="Ycf3"/>
</dbReference>
<keyword evidence="7" id="KW-1185">Reference proteome</keyword>
<evidence type="ECO:0000313" key="6">
    <source>
        <dbReference type="EMBL" id="ACE84300.1"/>
    </source>
</evidence>
<feature type="signal peptide" evidence="5">
    <location>
        <begin position="1"/>
        <end position="21"/>
    </location>
</feature>
<evidence type="ECO:0000256" key="3">
    <source>
        <dbReference type="PROSITE-ProRule" id="PRU00339"/>
    </source>
</evidence>
<dbReference type="PANTHER" id="PTHR44858">
    <property type="entry name" value="TETRATRICOPEPTIDE REPEAT PROTEIN 6"/>
    <property type="match status" value="1"/>
</dbReference>
<dbReference type="Proteomes" id="UP000001036">
    <property type="component" value="Chromosome"/>
</dbReference>
<dbReference type="PROSITE" id="PS50005">
    <property type="entry name" value="TPR"/>
    <property type="match status" value="2"/>
</dbReference>
<dbReference type="InterPro" id="IPR019734">
    <property type="entry name" value="TPR_rpt"/>
</dbReference>
<feature type="compositionally biased region" description="Low complexity" evidence="4">
    <location>
        <begin position="224"/>
        <end position="235"/>
    </location>
</feature>
<dbReference type="PROSITE" id="PS51257">
    <property type="entry name" value="PROKAR_LIPOPROTEIN"/>
    <property type="match status" value="1"/>
</dbReference>
<protein>
    <submittedName>
        <fullName evidence="6">Putative TPR domain protein</fullName>
    </submittedName>
</protein>
<dbReference type="KEGG" id="cja:CJA_3317"/>
<dbReference type="InterPro" id="IPR011990">
    <property type="entry name" value="TPR-like_helical_dom_sf"/>
</dbReference>
<accession>B3PEL5</accession>
<evidence type="ECO:0000256" key="1">
    <source>
        <dbReference type="ARBA" id="ARBA00022737"/>
    </source>
</evidence>
<dbReference type="SUPFAM" id="SSF48452">
    <property type="entry name" value="TPR-like"/>
    <property type="match status" value="1"/>
</dbReference>
<dbReference type="Pfam" id="PF14559">
    <property type="entry name" value="TPR_19"/>
    <property type="match status" value="1"/>
</dbReference>
<evidence type="ECO:0000256" key="2">
    <source>
        <dbReference type="ARBA" id="ARBA00022803"/>
    </source>
</evidence>
<proteinExistence type="predicted"/>
<name>B3PEL5_CELJU</name>
<evidence type="ECO:0000256" key="4">
    <source>
        <dbReference type="SAM" id="MobiDB-lite"/>
    </source>
</evidence>
<gene>
    <name evidence="6" type="ordered locus">CJA_3317</name>
</gene>
<keyword evidence="1" id="KW-0677">Repeat</keyword>
<dbReference type="RefSeq" id="WP_012488893.1">
    <property type="nucleotide sequence ID" value="NC_010995.1"/>
</dbReference>